<reference evidence="5" key="1">
    <citation type="journal article" date="2017" name="Nat. Ecol. Evol.">
        <title>Genome expansion and lineage-specific genetic innovations in the forest pathogenic fungi Armillaria.</title>
        <authorList>
            <person name="Sipos G."/>
            <person name="Prasanna A.N."/>
            <person name="Walter M.C."/>
            <person name="O'Connor E."/>
            <person name="Balint B."/>
            <person name="Krizsan K."/>
            <person name="Kiss B."/>
            <person name="Hess J."/>
            <person name="Varga T."/>
            <person name="Slot J."/>
            <person name="Riley R."/>
            <person name="Boka B."/>
            <person name="Rigling D."/>
            <person name="Barry K."/>
            <person name="Lee J."/>
            <person name="Mihaltcheva S."/>
            <person name="LaButti K."/>
            <person name="Lipzen A."/>
            <person name="Waldron R."/>
            <person name="Moloney N.M."/>
            <person name="Sperisen C."/>
            <person name="Kredics L."/>
            <person name="Vagvoelgyi C."/>
            <person name="Patrignani A."/>
            <person name="Fitzpatrick D."/>
            <person name="Nagy I."/>
            <person name="Doyle S."/>
            <person name="Anderson J.B."/>
            <person name="Grigoriev I.V."/>
            <person name="Gueldener U."/>
            <person name="Muensterkoetter M."/>
            <person name="Nagy L.G."/>
        </authorList>
    </citation>
    <scope>NUCLEOTIDE SEQUENCE [LARGE SCALE GENOMIC DNA]</scope>
    <source>
        <strain evidence="5">C18/9</strain>
    </source>
</reference>
<keyword evidence="2" id="KW-0863">Zinc-finger</keyword>
<dbReference type="Pfam" id="PF14223">
    <property type="entry name" value="Retrotran_gag_2"/>
    <property type="match status" value="1"/>
</dbReference>
<evidence type="ECO:0000259" key="3">
    <source>
        <dbReference type="PROSITE" id="PS50158"/>
    </source>
</evidence>
<dbReference type="OrthoDB" id="3265539at2759"/>
<dbReference type="Gene3D" id="4.10.60.10">
    <property type="entry name" value="Zinc finger, CCHC-type"/>
    <property type="match status" value="1"/>
</dbReference>
<dbReference type="EMBL" id="FUEG01000006">
    <property type="protein sequence ID" value="SJL05175.1"/>
    <property type="molecule type" value="Genomic_DNA"/>
</dbReference>
<dbReference type="GO" id="GO:0008270">
    <property type="term" value="F:zinc ion binding"/>
    <property type="evidence" value="ECO:0007669"/>
    <property type="project" value="UniProtKB-KW"/>
</dbReference>
<keyword evidence="5" id="KW-1185">Reference proteome</keyword>
<evidence type="ECO:0000256" key="2">
    <source>
        <dbReference type="PROSITE-ProRule" id="PRU00047"/>
    </source>
</evidence>
<proteinExistence type="predicted"/>
<dbReference type="InterPro" id="IPR001878">
    <property type="entry name" value="Znf_CCHC"/>
</dbReference>
<organism evidence="4 5">
    <name type="scientific">Armillaria ostoyae</name>
    <name type="common">Armillaria root rot fungus</name>
    <dbReference type="NCBI Taxonomy" id="47428"/>
    <lineage>
        <taxon>Eukaryota</taxon>
        <taxon>Fungi</taxon>
        <taxon>Dikarya</taxon>
        <taxon>Basidiomycota</taxon>
        <taxon>Agaricomycotina</taxon>
        <taxon>Agaricomycetes</taxon>
        <taxon>Agaricomycetidae</taxon>
        <taxon>Agaricales</taxon>
        <taxon>Marasmiineae</taxon>
        <taxon>Physalacriaceae</taxon>
        <taxon>Armillaria</taxon>
    </lineage>
</organism>
<feature type="domain" description="CCHC-type" evidence="3">
    <location>
        <begin position="226"/>
        <end position="241"/>
    </location>
</feature>
<dbReference type="PANTHER" id="PTHR35317:SF29">
    <property type="entry name" value="CCHC-TYPE DOMAIN-CONTAINING PROTEIN"/>
    <property type="match status" value="1"/>
</dbReference>
<dbReference type="Proteomes" id="UP000219338">
    <property type="component" value="Unassembled WGS sequence"/>
</dbReference>
<keyword evidence="2" id="KW-0862">Zinc</keyword>
<dbReference type="AlphaFoldDB" id="A0A284R8X2"/>
<dbReference type="GO" id="GO:0003676">
    <property type="term" value="F:nucleic acid binding"/>
    <property type="evidence" value="ECO:0007669"/>
    <property type="project" value="InterPro"/>
</dbReference>
<evidence type="ECO:0000256" key="1">
    <source>
        <dbReference type="ARBA" id="ARBA00022664"/>
    </source>
</evidence>
<dbReference type="OMA" id="WANRMTV"/>
<dbReference type="STRING" id="47428.A0A284R8X2"/>
<dbReference type="SUPFAM" id="SSF57756">
    <property type="entry name" value="Retrovirus zinc finger-like domains"/>
    <property type="match status" value="1"/>
</dbReference>
<dbReference type="SMART" id="SM00343">
    <property type="entry name" value="ZnF_C2HC"/>
    <property type="match status" value="1"/>
</dbReference>
<dbReference type="GO" id="GO:0006397">
    <property type="term" value="P:mRNA processing"/>
    <property type="evidence" value="ECO:0007669"/>
    <property type="project" value="UniProtKB-KW"/>
</dbReference>
<keyword evidence="1" id="KW-0507">mRNA processing</keyword>
<dbReference type="InterPro" id="IPR036875">
    <property type="entry name" value="Znf_CCHC_sf"/>
</dbReference>
<gene>
    <name evidence="4" type="ORF">ARMOST_08543</name>
</gene>
<name>A0A284R8X2_ARMOS</name>
<keyword evidence="2" id="KW-0479">Metal-binding</keyword>
<sequence length="264" mass="30475">MEDRSSTRFDLLNEENYFTWKYRMEMHLIQKDLWGIFSGTEPHPASGVWTQVVWDKRARLAAAEIILHVSDSQLPLTRKTMDPVRMWQILKEYHESSGWANRMTVLRRFVSLKMEEGAPIQEHINDFNKLDQSLKDIGITLTDMLRMTILLASLPPTYENIITAIESYIEANTDPSDPTHGPDFDYVTRRLLNEERRRKLNSLENDMALIARSFKGRHADPANITCYGCGQKGHYRNKCPNLASGGESPTKANVTFEEETDYAF</sequence>
<dbReference type="PANTHER" id="PTHR35317">
    <property type="entry name" value="OS04G0629600 PROTEIN"/>
    <property type="match status" value="1"/>
</dbReference>
<protein>
    <recommendedName>
        <fullName evidence="3">CCHC-type domain-containing protein</fullName>
    </recommendedName>
</protein>
<evidence type="ECO:0000313" key="5">
    <source>
        <dbReference type="Proteomes" id="UP000219338"/>
    </source>
</evidence>
<evidence type="ECO:0000313" key="4">
    <source>
        <dbReference type="EMBL" id="SJL05175.1"/>
    </source>
</evidence>
<accession>A0A284R8X2</accession>
<dbReference type="PROSITE" id="PS50158">
    <property type="entry name" value="ZF_CCHC"/>
    <property type="match status" value="1"/>
</dbReference>